<dbReference type="RefSeq" id="WP_188740349.1">
    <property type="nucleotide sequence ID" value="NZ_BMII01000029.1"/>
</dbReference>
<proteinExistence type="predicted"/>
<name>A0ABQ1JLK5_9GAMM</name>
<accession>A0ABQ1JLK5</accession>
<reference evidence="4" key="1">
    <citation type="journal article" date="2019" name="Int. J. Syst. Evol. Microbiol.">
        <title>The Global Catalogue of Microorganisms (GCM) 10K type strain sequencing project: providing services to taxonomists for standard genome sequencing and annotation.</title>
        <authorList>
            <consortium name="The Broad Institute Genomics Platform"/>
            <consortium name="The Broad Institute Genome Sequencing Center for Infectious Disease"/>
            <person name="Wu L."/>
            <person name="Ma J."/>
        </authorList>
    </citation>
    <scope>NUCLEOTIDE SEQUENCE [LARGE SCALE GENOMIC DNA]</scope>
    <source>
        <strain evidence="4">CGMCC 1.15339</strain>
    </source>
</reference>
<feature type="domain" description="GGDEF" evidence="2">
    <location>
        <begin position="498"/>
        <end position="608"/>
    </location>
</feature>
<dbReference type="InterPro" id="IPR029787">
    <property type="entry name" value="Nucleotide_cyclase"/>
</dbReference>
<protein>
    <recommendedName>
        <fullName evidence="2">GGDEF domain-containing protein</fullName>
    </recommendedName>
</protein>
<dbReference type="SUPFAM" id="SSF48452">
    <property type="entry name" value="TPR-like"/>
    <property type="match status" value="1"/>
</dbReference>
<evidence type="ECO:0000256" key="1">
    <source>
        <dbReference type="SAM" id="Phobius"/>
    </source>
</evidence>
<feature type="transmembrane region" description="Helical" evidence="1">
    <location>
        <begin position="448"/>
        <end position="467"/>
    </location>
</feature>
<dbReference type="Gene3D" id="3.30.70.270">
    <property type="match status" value="1"/>
</dbReference>
<keyword evidence="1" id="KW-0812">Transmembrane</keyword>
<evidence type="ECO:0000313" key="4">
    <source>
        <dbReference type="Proteomes" id="UP000617555"/>
    </source>
</evidence>
<keyword evidence="1" id="KW-1133">Transmembrane helix</keyword>
<organism evidence="3 4">
    <name type="scientific">Shewanella inventionis</name>
    <dbReference type="NCBI Taxonomy" id="1738770"/>
    <lineage>
        <taxon>Bacteria</taxon>
        <taxon>Pseudomonadati</taxon>
        <taxon>Pseudomonadota</taxon>
        <taxon>Gammaproteobacteria</taxon>
        <taxon>Alteromonadales</taxon>
        <taxon>Shewanellaceae</taxon>
        <taxon>Shewanella</taxon>
    </lineage>
</organism>
<sequence>MTRVKPANKSTFIQFTNFVFSLFLFILVSPSFAMPSQELLLSEDIIQRTQLLSVSEQLNVINSINSQRSEDANTLITALEKKHAQQPLANADALRLSLLRCFNLLEFGELDQAISLSKQGELSARELKYDSARPYFMLCEASARQTLGQMLQEQLLTEEALRLAKRYSEKQAIVNSLYLKSRQNTSLENYNQSIEDLRLALDLFDESLEQFQHWYLLPLSYLKAEISNVFFSMGDTEESLHFAELANSDPSAFGKLNFAYAINLARINIVFNNRDKVIFYLAAAEAENTKNTAEKDIAIGNAILAGINLYVGNTDLATKQALSSIEVLTKYQEPLYVMRIKRTLAKVYFAQQKDAQALALLHEIIEQATQAKQFSDLEEFNQIVSEYYASKNLFESAYHYQVERFNAAKQANSKLNNAHFMQYKAQLTAQNDTPQTIETPTISLGQNLAIAALIILLLSIGLVLFLIKKPLMLTDNDKEETQEQRINALLNNAKQGHYQLSMLLVNVNHMRQVDMPHLMQQFQHTLREQDQLFRHNLDEVIILLPHTSTEGATRVMHQIEQVLTQWPADNKKSIGIANLQLLDTFEGLMKKAVLNQLSKMKPQDTSST</sequence>
<comment type="caution">
    <text evidence="3">The sequence shown here is derived from an EMBL/GenBank/DDBJ whole genome shotgun (WGS) entry which is preliminary data.</text>
</comment>
<keyword evidence="1" id="KW-0472">Membrane</keyword>
<evidence type="ECO:0000259" key="2">
    <source>
        <dbReference type="PROSITE" id="PS50887"/>
    </source>
</evidence>
<dbReference type="Gene3D" id="1.25.40.10">
    <property type="entry name" value="Tetratricopeptide repeat domain"/>
    <property type="match status" value="1"/>
</dbReference>
<dbReference type="PROSITE" id="PS50887">
    <property type="entry name" value="GGDEF"/>
    <property type="match status" value="1"/>
</dbReference>
<dbReference type="SUPFAM" id="SSF55073">
    <property type="entry name" value="Nucleotide cyclase"/>
    <property type="match status" value="1"/>
</dbReference>
<dbReference type="EMBL" id="BMII01000029">
    <property type="protein sequence ID" value="GGB68953.1"/>
    <property type="molecule type" value="Genomic_DNA"/>
</dbReference>
<dbReference type="Proteomes" id="UP000617555">
    <property type="component" value="Unassembled WGS sequence"/>
</dbReference>
<dbReference type="InterPro" id="IPR000160">
    <property type="entry name" value="GGDEF_dom"/>
</dbReference>
<dbReference type="InterPro" id="IPR043128">
    <property type="entry name" value="Rev_trsase/Diguanyl_cyclase"/>
</dbReference>
<keyword evidence="4" id="KW-1185">Reference proteome</keyword>
<evidence type="ECO:0000313" key="3">
    <source>
        <dbReference type="EMBL" id="GGB68953.1"/>
    </source>
</evidence>
<dbReference type="InterPro" id="IPR011990">
    <property type="entry name" value="TPR-like_helical_dom_sf"/>
</dbReference>
<gene>
    <name evidence="3" type="ORF">GCM10011607_32020</name>
</gene>